<dbReference type="KEGG" id="blac:94349554"/>
<evidence type="ECO:0000313" key="2">
    <source>
        <dbReference type="Proteomes" id="UP000294530"/>
    </source>
</evidence>
<gene>
    <name evidence="1" type="ORF">CCR75_005808</name>
</gene>
<keyword evidence="2" id="KW-1185">Reference proteome</keyword>
<protein>
    <submittedName>
        <fullName evidence="1">Uncharacterized protein</fullName>
    </submittedName>
</protein>
<dbReference type="GeneID" id="94349554"/>
<dbReference type="RefSeq" id="XP_067819278.1">
    <property type="nucleotide sequence ID" value="XM_067963883.1"/>
</dbReference>
<name>A0A976IFH7_BRELC</name>
<dbReference type="Proteomes" id="UP000294530">
    <property type="component" value="Unassembled WGS sequence"/>
</dbReference>
<proteinExistence type="predicted"/>
<sequence length="61" mass="6536">MNRITNSTSGSDLRAFTSRPSTKSNICLMATDPLFKQVAVEMATHLTSAGMAYIAAARISE</sequence>
<organism evidence="1 2">
    <name type="scientific">Bremia lactucae</name>
    <name type="common">Lettuce downy mildew</name>
    <dbReference type="NCBI Taxonomy" id="4779"/>
    <lineage>
        <taxon>Eukaryota</taxon>
        <taxon>Sar</taxon>
        <taxon>Stramenopiles</taxon>
        <taxon>Oomycota</taxon>
        <taxon>Peronosporomycetes</taxon>
        <taxon>Peronosporales</taxon>
        <taxon>Peronosporaceae</taxon>
        <taxon>Bremia</taxon>
    </lineage>
</organism>
<evidence type="ECO:0000313" key="1">
    <source>
        <dbReference type="EMBL" id="TDH69779.1"/>
    </source>
</evidence>
<comment type="caution">
    <text evidence="1">The sequence shown here is derived from an EMBL/GenBank/DDBJ whole genome shotgun (WGS) entry which is preliminary data.</text>
</comment>
<dbReference type="EMBL" id="SHOA02000007">
    <property type="protein sequence ID" value="TDH69779.1"/>
    <property type="molecule type" value="Genomic_DNA"/>
</dbReference>
<dbReference type="AlphaFoldDB" id="A0A976IFH7"/>
<accession>A0A976IFH7</accession>
<reference evidence="1 2" key="1">
    <citation type="journal article" date="2021" name="Genome Biol.">
        <title>AFLAP: assembly-free linkage analysis pipeline using k-mers from genome sequencing data.</title>
        <authorList>
            <person name="Fletcher K."/>
            <person name="Zhang L."/>
            <person name="Gil J."/>
            <person name="Han R."/>
            <person name="Cavanaugh K."/>
            <person name="Michelmore R."/>
        </authorList>
    </citation>
    <scope>NUCLEOTIDE SEQUENCE [LARGE SCALE GENOMIC DNA]</scope>
    <source>
        <strain evidence="1 2">SF5</strain>
    </source>
</reference>